<keyword evidence="1" id="KW-0560">Oxidoreductase</keyword>
<dbReference type="InterPro" id="IPR036291">
    <property type="entry name" value="NAD(P)-bd_dom_sf"/>
</dbReference>
<name>A8P5V7_COPC7</name>
<feature type="domain" description="Thioester reductase (TE)" evidence="6">
    <location>
        <begin position="191"/>
        <end position="328"/>
    </location>
</feature>
<dbReference type="PANTHER" id="PTHR10366">
    <property type="entry name" value="NAD DEPENDENT EPIMERASE/DEHYDRATASE"/>
    <property type="match status" value="1"/>
</dbReference>
<comment type="caution">
    <text evidence="7">The sequence shown here is derived from an EMBL/GenBank/DDBJ whole genome shotgun (WGS) entry which is preliminary data.</text>
</comment>
<dbReference type="OMA" id="HDQFFGN"/>
<dbReference type="Pfam" id="PF01073">
    <property type="entry name" value="3Beta_HSD"/>
    <property type="match status" value="1"/>
</dbReference>
<dbReference type="Gene3D" id="3.40.50.720">
    <property type="entry name" value="NAD(P)-binding Rossmann-like Domain"/>
    <property type="match status" value="1"/>
</dbReference>
<reference evidence="7 8" key="1">
    <citation type="journal article" date="2010" name="Proc. Natl. Acad. Sci. U.S.A.">
        <title>Insights into evolution of multicellular fungi from the assembled chromosomes of the mushroom Coprinopsis cinerea (Coprinus cinereus).</title>
        <authorList>
            <person name="Stajich J.E."/>
            <person name="Wilke S.K."/>
            <person name="Ahren D."/>
            <person name="Au C.H."/>
            <person name="Birren B.W."/>
            <person name="Borodovsky M."/>
            <person name="Burns C."/>
            <person name="Canback B."/>
            <person name="Casselton L.A."/>
            <person name="Cheng C.K."/>
            <person name="Deng J."/>
            <person name="Dietrich F.S."/>
            <person name="Fargo D.C."/>
            <person name="Farman M.L."/>
            <person name="Gathman A.C."/>
            <person name="Goldberg J."/>
            <person name="Guigo R."/>
            <person name="Hoegger P.J."/>
            <person name="Hooker J.B."/>
            <person name="Huggins A."/>
            <person name="James T.Y."/>
            <person name="Kamada T."/>
            <person name="Kilaru S."/>
            <person name="Kodira C."/>
            <person name="Kues U."/>
            <person name="Kupfer D."/>
            <person name="Kwan H.S."/>
            <person name="Lomsadze A."/>
            <person name="Li W."/>
            <person name="Lilly W.W."/>
            <person name="Ma L.J."/>
            <person name="Mackey A.J."/>
            <person name="Manning G."/>
            <person name="Martin F."/>
            <person name="Muraguchi H."/>
            <person name="Natvig D.O."/>
            <person name="Palmerini H."/>
            <person name="Ramesh M.A."/>
            <person name="Rehmeyer C.J."/>
            <person name="Roe B.A."/>
            <person name="Shenoy N."/>
            <person name="Stanke M."/>
            <person name="Ter-Hovhannisyan V."/>
            <person name="Tunlid A."/>
            <person name="Velagapudi R."/>
            <person name="Vision T.J."/>
            <person name="Zeng Q."/>
            <person name="Zolan M.E."/>
            <person name="Pukkila P.J."/>
        </authorList>
    </citation>
    <scope>NUCLEOTIDE SEQUENCE [LARGE SCALE GENOMIC DNA]</scope>
    <source>
        <strain evidence="8">Okayama-7 / 130 / ATCC MYA-4618 / FGSC 9003</strain>
    </source>
</reference>
<dbReference type="GO" id="GO:0005783">
    <property type="term" value="C:endoplasmic reticulum"/>
    <property type="evidence" value="ECO:0007669"/>
    <property type="project" value="TreeGrafter"/>
</dbReference>
<feature type="domain" description="3-beta hydroxysteroid dehydrogenase/isomerase" evidence="5">
    <location>
        <begin position="95"/>
        <end position="162"/>
    </location>
</feature>
<sequence length="560" mass="61959">MLVYIQHTAILGLAWALFAVSLLAAYIWGNDRRLVTIPESVQALGLEAVTPEDVKAEVLKVQGEASNGKRDEEKGESYERELEEQLPPRTGRRYIVVGGGGFLGGWIVLHLLKRGEDPMSIRIVDLAPTPVNPLVREQVGEGRGVEYVRADVTDERAIEEAFSAPWSDEEARNSVQSGAHEGEKPTRPGLTIFHAAASVRFFERHPAFLPRSTSVNVDGTLNVLRAATSSRVNADVLVYTSSAAVGCRSHRALGWPWEGPPERLYQVINEGDGGWEDDKNVEEQKKREDYCSTYHQSKAIAETLVRSWDGRTVNLPDGRTMILRTGCIRPGNAIYGPYGACWMDDCLERGSTPAWQAHVVSSFVYVENASLAHLLYEQRLLDAATVNRKGEWREEKEGLGCPVGRALPDIGGQTFCVTDPGPPVSFRDIHTIMGIFTNGTVRFTHISITFMVLLSHLFEAYSLLQHYVGRVFPLLGKHLPMLSGHLQFIQPAMFNGNTCHFVVDDRKARRSPGEGGLGYKGVWTTKGGVVKTLVEYYSGVSTGLERDGQSTISRSRVLRL</sequence>
<comment type="similarity">
    <text evidence="2">Belongs to the NAD(P)-dependent epimerase/dehydratase family. Dihydroflavonol-4-reductase subfamily.</text>
</comment>
<dbReference type="InParanoid" id="A8P5V7"/>
<dbReference type="RefSeq" id="XP_001839032.1">
    <property type="nucleotide sequence ID" value="XM_001838980.1"/>
</dbReference>
<gene>
    <name evidence="7" type="ORF">CC1G_10895</name>
</gene>
<evidence type="ECO:0000256" key="2">
    <source>
        <dbReference type="ARBA" id="ARBA00023445"/>
    </source>
</evidence>
<evidence type="ECO:0000259" key="5">
    <source>
        <dbReference type="Pfam" id="PF01073"/>
    </source>
</evidence>
<organism evidence="7 8">
    <name type="scientific">Coprinopsis cinerea (strain Okayama-7 / 130 / ATCC MYA-4618 / FGSC 9003)</name>
    <name type="common">Inky cap fungus</name>
    <name type="synonym">Hormographiella aspergillata</name>
    <dbReference type="NCBI Taxonomy" id="240176"/>
    <lineage>
        <taxon>Eukaryota</taxon>
        <taxon>Fungi</taxon>
        <taxon>Dikarya</taxon>
        <taxon>Basidiomycota</taxon>
        <taxon>Agaricomycotina</taxon>
        <taxon>Agaricomycetes</taxon>
        <taxon>Agaricomycetidae</taxon>
        <taxon>Agaricales</taxon>
        <taxon>Agaricineae</taxon>
        <taxon>Psathyrellaceae</taxon>
        <taxon>Coprinopsis</taxon>
    </lineage>
</organism>
<protein>
    <recommendedName>
        <fullName evidence="9">3-beta hydroxysteroid dehydrogenase/isomerase domain-containing protein</fullName>
    </recommendedName>
</protein>
<feature type="region of interest" description="Disordered" evidence="3">
    <location>
        <begin position="165"/>
        <end position="187"/>
    </location>
</feature>
<feature type="transmembrane region" description="Helical" evidence="4">
    <location>
        <begin position="9"/>
        <end position="28"/>
    </location>
</feature>
<keyword evidence="4" id="KW-0472">Membrane</keyword>
<keyword evidence="4" id="KW-1133">Transmembrane helix</keyword>
<dbReference type="AlphaFoldDB" id="A8P5V7"/>
<dbReference type="GO" id="GO:0000252">
    <property type="term" value="F:3-beta-hydroxysteroid dehydrogenase [NAD(P)+]/C4-decarboxylase activity"/>
    <property type="evidence" value="ECO:0007669"/>
    <property type="project" value="TreeGrafter"/>
</dbReference>
<evidence type="ECO:0000256" key="1">
    <source>
        <dbReference type="ARBA" id="ARBA00023002"/>
    </source>
</evidence>
<dbReference type="InterPro" id="IPR050425">
    <property type="entry name" value="NAD(P)_dehydrat-like"/>
</dbReference>
<dbReference type="STRING" id="240176.A8P5V7"/>
<dbReference type="InterPro" id="IPR013120">
    <property type="entry name" value="FAR_NAD-bd"/>
</dbReference>
<evidence type="ECO:0000259" key="6">
    <source>
        <dbReference type="Pfam" id="PF07993"/>
    </source>
</evidence>
<dbReference type="Proteomes" id="UP000001861">
    <property type="component" value="Unassembled WGS sequence"/>
</dbReference>
<dbReference type="InterPro" id="IPR002225">
    <property type="entry name" value="3Beta_OHSteriod_DH/Estase"/>
</dbReference>
<evidence type="ECO:0000313" key="8">
    <source>
        <dbReference type="Proteomes" id="UP000001861"/>
    </source>
</evidence>
<dbReference type="SUPFAM" id="SSF51735">
    <property type="entry name" value="NAD(P)-binding Rossmann-fold domains"/>
    <property type="match status" value="1"/>
</dbReference>
<dbReference type="KEGG" id="cci:CC1G_10895"/>
<feature type="transmembrane region" description="Helical" evidence="4">
    <location>
        <begin position="94"/>
        <end position="112"/>
    </location>
</feature>
<evidence type="ECO:0008006" key="9">
    <source>
        <dbReference type="Google" id="ProtNLM"/>
    </source>
</evidence>
<accession>A8P5V7</accession>
<evidence type="ECO:0000313" key="7">
    <source>
        <dbReference type="EMBL" id="EAU82776.1"/>
    </source>
</evidence>
<dbReference type="Pfam" id="PF07993">
    <property type="entry name" value="NAD_binding_4"/>
    <property type="match status" value="1"/>
</dbReference>
<dbReference type="VEuPathDB" id="FungiDB:CC1G_10895"/>
<dbReference type="PANTHER" id="PTHR10366:SF447">
    <property type="entry name" value="HYDROXYSTEROID DEHYDROGENASE_ISOMERASE FAMILY PROTEIN, PUTATIVE (AFU_ORTHOLOGUE AFUA_1G06450)-RELATED"/>
    <property type="match status" value="1"/>
</dbReference>
<dbReference type="EMBL" id="AACS02000011">
    <property type="protein sequence ID" value="EAU82776.1"/>
    <property type="molecule type" value="Genomic_DNA"/>
</dbReference>
<dbReference type="eggNOG" id="KOG1430">
    <property type="taxonomic scope" value="Eukaryota"/>
</dbReference>
<dbReference type="GO" id="GO:0006696">
    <property type="term" value="P:ergosterol biosynthetic process"/>
    <property type="evidence" value="ECO:0007669"/>
    <property type="project" value="TreeGrafter"/>
</dbReference>
<proteinExistence type="inferred from homology"/>
<keyword evidence="8" id="KW-1185">Reference proteome</keyword>
<evidence type="ECO:0000256" key="4">
    <source>
        <dbReference type="SAM" id="Phobius"/>
    </source>
</evidence>
<dbReference type="GeneID" id="6015632"/>
<keyword evidence="4" id="KW-0812">Transmembrane</keyword>
<evidence type="ECO:0000256" key="3">
    <source>
        <dbReference type="SAM" id="MobiDB-lite"/>
    </source>
</evidence>
<dbReference type="OrthoDB" id="10058185at2759"/>